<dbReference type="Proteomes" id="UP000007801">
    <property type="component" value="Unassembled WGS sequence"/>
</dbReference>
<dbReference type="InParanoid" id="A0A0P8XEH8"/>
<feature type="chain" id="PRO_5006153868" description="Endonuclease/exonuclease/phosphatase domain-containing protein" evidence="1">
    <location>
        <begin position="21"/>
        <end position="281"/>
    </location>
</feature>
<dbReference type="PRINTS" id="PR01388">
    <property type="entry name" value="CDTOXINB"/>
</dbReference>
<evidence type="ECO:0008006" key="4">
    <source>
        <dbReference type="Google" id="ProtNLM"/>
    </source>
</evidence>
<name>A0A0P8XEH8_DROAN</name>
<sequence>MNRVLSLLIPVLLNQNLVSSDVTDYRITTWNSEGYKLDKVFDLLDKDKSLNLVLVQECGNIADKNPGSIINPPVQFIMIDGENEYDSANDGNYEIREYRTRSTQLFIYYFPAPKSVNQQFGLAIVTKQLASEILYFASLHNHREIIDRKERSFINRPIVGLVFGTNDIFLNFHAEPTRNNEVLLQLNAIKTYMSRYKPNASWMLGADFNREPGDVTLDPHHERLIHPSQNTRRNRIIDYFIYGSANRNVFARMAKKPHTTTINAKLVSDHKAVDFNPAPRG</sequence>
<dbReference type="AlphaFoldDB" id="A0A0P8XEH8"/>
<gene>
    <name evidence="2" type="primary">Dana\GF26441</name>
    <name evidence="2" type="ORF">GF26441</name>
</gene>
<protein>
    <recommendedName>
        <fullName evidence="4">Endonuclease/exonuclease/phosphatase domain-containing protein</fullName>
    </recommendedName>
</protein>
<evidence type="ECO:0000313" key="3">
    <source>
        <dbReference type="Proteomes" id="UP000007801"/>
    </source>
</evidence>
<keyword evidence="1" id="KW-0732">Signal</keyword>
<dbReference type="InterPro" id="IPR003539">
    <property type="entry name" value="CD_toxinB"/>
</dbReference>
<evidence type="ECO:0000313" key="2">
    <source>
        <dbReference type="EMBL" id="KPU72928.1"/>
    </source>
</evidence>
<dbReference type="KEGG" id="dan:26513850"/>
<dbReference type="InterPro" id="IPR036691">
    <property type="entry name" value="Endo/exonu/phosph_ase_sf"/>
</dbReference>
<dbReference type="EMBL" id="CH902623">
    <property type="protein sequence ID" value="KPU72928.1"/>
    <property type="molecule type" value="Genomic_DNA"/>
</dbReference>
<proteinExistence type="predicted"/>
<dbReference type="Gene3D" id="3.60.10.10">
    <property type="entry name" value="Endonuclease/exonuclease/phosphatase"/>
    <property type="match status" value="1"/>
</dbReference>
<accession>A0A0P8XEH8</accession>
<keyword evidence="3" id="KW-1185">Reference proteome</keyword>
<dbReference type="SUPFAM" id="SSF56219">
    <property type="entry name" value="DNase I-like"/>
    <property type="match status" value="1"/>
</dbReference>
<dbReference type="OrthoDB" id="8067792at2759"/>
<dbReference type="GeneID" id="26513850"/>
<reference evidence="2 3" key="1">
    <citation type="journal article" date="2007" name="Nature">
        <title>Evolution of genes and genomes on the Drosophila phylogeny.</title>
        <authorList>
            <consortium name="Drosophila 12 Genomes Consortium"/>
            <person name="Clark A.G."/>
            <person name="Eisen M.B."/>
            <person name="Smith D.R."/>
            <person name="Bergman C.M."/>
            <person name="Oliver B."/>
            <person name="Markow T.A."/>
            <person name="Kaufman T.C."/>
            <person name="Kellis M."/>
            <person name="Gelbart W."/>
            <person name="Iyer V.N."/>
            <person name="Pollard D.A."/>
            <person name="Sackton T.B."/>
            <person name="Larracuente A.M."/>
            <person name="Singh N.D."/>
            <person name="Abad J.P."/>
            <person name="Abt D.N."/>
            <person name="Adryan B."/>
            <person name="Aguade M."/>
            <person name="Akashi H."/>
            <person name="Anderson W.W."/>
            <person name="Aquadro C.F."/>
            <person name="Ardell D.H."/>
            <person name="Arguello R."/>
            <person name="Artieri C.G."/>
            <person name="Barbash D.A."/>
            <person name="Barker D."/>
            <person name="Barsanti P."/>
            <person name="Batterham P."/>
            <person name="Batzoglou S."/>
            <person name="Begun D."/>
            <person name="Bhutkar A."/>
            <person name="Blanco E."/>
            <person name="Bosak S.A."/>
            <person name="Bradley R.K."/>
            <person name="Brand A.D."/>
            <person name="Brent M.R."/>
            <person name="Brooks A.N."/>
            <person name="Brown R.H."/>
            <person name="Butlin R.K."/>
            <person name="Caggese C."/>
            <person name="Calvi B.R."/>
            <person name="Bernardo de Carvalho A."/>
            <person name="Caspi A."/>
            <person name="Castrezana S."/>
            <person name="Celniker S.E."/>
            <person name="Chang J.L."/>
            <person name="Chapple C."/>
            <person name="Chatterji S."/>
            <person name="Chinwalla A."/>
            <person name="Civetta A."/>
            <person name="Clifton S.W."/>
            <person name="Comeron J.M."/>
            <person name="Costello J.C."/>
            <person name="Coyne J.A."/>
            <person name="Daub J."/>
            <person name="David R.G."/>
            <person name="Delcher A.L."/>
            <person name="Delehaunty K."/>
            <person name="Do C.B."/>
            <person name="Ebling H."/>
            <person name="Edwards K."/>
            <person name="Eickbush T."/>
            <person name="Evans J.D."/>
            <person name="Filipski A."/>
            <person name="Findeiss S."/>
            <person name="Freyhult E."/>
            <person name="Fulton L."/>
            <person name="Fulton R."/>
            <person name="Garcia A.C."/>
            <person name="Gardiner A."/>
            <person name="Garfield D.A."/>
            <person name="Garvin B.E."/>
            <person name="Gibson G."/>
            <person name="Gilbert D."/>
            <person name="Gnerre S."/>
            <person name="Godfrey J."/>
            <person name="Good R."/>
            <person name="Gotea V."/>
            <person name="Gravely B."/>
            <person name="Greenberg A.J."/>
            <person name="Griffiths-Jones S."/>
            <person name="Gross S."/>
            <person name="Guigo R."/>
            <person name="Gustafson E.A."/>
            <person name="Haerty W."/>
            <person name="Hahn M.W."/>
            <person name="Halligan D.L."/>
            <person name="Halpern A.L."/>
            <person name="Halter G.M."/>
            <person name="Han M.V."/>
            <person name="Heger A."/>
            <person name="Hillier L."/>
            <person name="Hinrichs A.S."/>
            <person name="Holmes I."/>
            <person name="Hoskins R.A."/>
            <person name="Hubisz M.J."/>
            <person name="Hultmark D."/>
            <person name="Huntley M.A."/>
            <person name="Jaffe D.B."/>
            <person name="Jagadeeshan S."/>
            <person name="Jeck W.R."/>
            <person name="Johnson J."/>
            <person name="Jones C.D."/>
            <person name="Jordan W.C."/>
            <person name="Karpen G.H."/>
            <person name="Kataoka E."/>
            <person name="Keightley P.D."/>
            <person name="Kheradpour P."/>
            <person name="Kirkness E.F."/>
            <person name="Koerich L.B."/>
            <person name="Kristiansen K."/>
            <person name="Kudrna D."/>
            <person name="Kulathinal R.J."/>
            <person name="Kumar S."/>
            <person name="Kwok R."/>
            <person name="Lander E."/>
            <person name="Langley C.H."/>
            <person name="Lapoint R."/>
            <person name="Lazzaro B.P."/>
            <person name="Lee S.J."/>
            <person name="Levesque L."/>
            <person name="Li R."/>
            <person name="Lin C.F."/>
            <person name="Lin M.F."/>
            <person name="Lindblad-Toh K."/>
            <person name="Llopart A."/>
            <person name="Long M."/>
            <person name="Low L."/>
            <person name="Lozovsky E."/>
            <person name="Lu J."/>
            <person name="Luo M."/>
            <person name="Machado C.A."/>
            <person name="Makalowski W."/>
            <person name="Marzo M."/>
            <person name="Matsuda M."/>
            <person name="Matzkin L."/>
            <person name="McAllister B."/>
            <person name="McBride C.S."/>
            <person name="McKernan B."/>
            <person name="McKernan K."/>
            <person name="Mendez-Lago M."/>
            <person name="Minx P."/>
            <person name="Mollenhauer M.U."/>
            <person name="Montooth K."/>
            <person name="Mount S.M."/>
            <person name="Mu X."/>
            <person name="Myers E."/>
            <person name="Negre B."/>
            <person name="Newfeld S."/>
            <person name="Nielsen R."/>
            <person name="Noor M.A."/>
            <person name="O'Grady P."/>
            <person name="Pachter L."/>
            <person name="Papaceit M."/>
            <person name="Parisi M.J."/>
            <person name="Parisi M."/>
            <person name="Parts L."/>
            <person name="Pedersen J.S."/>
            <person name="Pesole G."/>
            <person name="Phillippy A.M."/>
            <person name="Ponting C.P."/>
            <person name="Pop M."/>
            <person name="Porcelli D."/>
            <person name="Powell J.R."/>
            <person name="Prohaska S."/>
            <person name="Pruitt K."/>
            <person name="Puig M."/>
            <person name="Quesneville H."/>
            <person name="Ram K.R."/>
            <person name="Rand D."/>
            <person name="Rasmussen M.D."/>
            <person name="Reed L.K."/>
            <person name="Reenan R."/>
            <person name="Reily A."/>
            <person name="Remington K.A."/>
            <person name="Rieger T.T."/>
            <person name="Ritchie M.G."/>
            <person name="Robin C."/>
            <person name="Rogers Y.H."/>
            <person name="Rohde C."/>
            <person name="Rozas J."/>
            <person name="Rubenfield M.J."/>
            <person name="Ruiz A."/>
            <person name="Russo S."/>
            <person name="Salzberg S.L."/>
            <person name="Sanchez-Gracia A."/>
            <person name="Saranga D.J."/>
            <person name="Sato H."/>
            <person name="Schaeffer S.W."/>
            <person name="Schatz M.C."/>
            <person name="Schlenke T."/>
            <person name="Schwartz R."/>
            <person name="Segarra C."/>
            <person name="Singh R.S."/>
            <person name="Sirot L."/>
            <person name="Sirota M."/>
            <person name="Sisneros N.B."/>
            <person name="Smith C.D."/>
            <person name="Smith T.F."/>
            <person name="Spieth J."/>
            <person name="Stage D.E."/>
            <person name="Stark A."/>
            <person name="Stephan W."/>
            <person name="Strausberg R.L."/>
            <person name="Strempel S."/>
            <person name="Sturgill D."/>
            <person name="Sutton G."/>
            <person name="Sutton G.G."/>
            <person name="Tao W."/>
            <person name="Teichmann S."/>
            <person name="Tobari Y.N."/>
            <person name="Tomimura Y."/>
            <person name="Tsolas J.M."/>
            <person name="Valente V.L."/>
            <person name="Venter E."/>
            <person name="Venter J.C."/>
            <person name="Vicario S."/>
            <person name="Vieira F.G."/>
            <person name="Vilella A.J."/>
            <person name="Villasante A."/>
            <person name="Walenz B."/>
            <person name="Wang J."/>
            <person name="Wasserman M."/>
            <person name="Watts T."/>
            <person name="Wilson D."/>
            <person name="Wilson R.K."/>
            <person name="Wing R.A."/>
            <person name="Wolfner M.F."/>
            <person name="Wong A."/>
            <person name="Wong G.K."/>
            <person name="Wu C.I."/>
            <person name="Wu G."/>
            <person name="Yamamoto D."/>
            <person name="Yang H.P."/>
            <person name="Yang S.P."/>
            <person name="Yorke J.A."/>
            <person name="Yoshida K."/>
            <person name="Zdobnov E."/>
            <person name="Zhang P."/>
            <person name="Zhang Y."/>
            <person name="Zimin A.V."/>
            <person name="Baldwin J."/>
            <person name="Abdouelleil A."/>
            <person name="Abdulkadir J."/>
            <person name="Abebe A."/>
            <person name="Abera B."/>
            <person name="Abreu J."/>
            <person name="Acer S.C."/>
            <person name="Aftuck L."/>
            <person name="Alexander A."/>
            <person name="An P."/>
            <person name="Anderson E."/>
            <person name="Anderson S."/>
            <person name="Arachi H."/>
            <person name="Azer M."/>
            <person name="Bachantsang P."/>
            <person name="Barry A."/>
            <person name="Bayul T."/>
            <person name="Berlin A."/>
            <person name="Bessette D."/>
            <person name="Bloom T."/>
            <person name="Blye J."/>
            <person name="Boguslavskiy L."/>
            <person name="Bonnet C."/>
            <person name="Boukhgalter B."/>
            <person name="Bourzgui I."/>
            <person name="Brown A."/>
            <person name="Cahill P."/>
            <person name="Channer S."/>
            <person name="Cheshatsang Y."/>
            <person name="Chuda L."/>
            <person name="Citroen M."/>
            <person name="Collymore A."/>
            <person name="Cooke P."/>
            <person name="Costello M."/>
            <person name="D'Aco K."/>
            <person name="Daza R."/>
            <person name="De Haan G."/>
            <person name="DeGray S."/>
            <person name="DeMaso C."/>
            <person name="Dhargay N."/>
            <person name="Dooley K."/>
            <person name="Dooley E."/>
            <person name="Doricent M."/>
            <person name="Dorje P."/>
            <person name="Dorjee K."/>
            <person name="Dupes A."/>
            <person name="Elong R."/>
            <person name="Falk J."/>
            <person name="Farina A."/>
            <person name="Faro S."/>
            <person name="Ferguson D."/>
            <person name="Fisher S."/>
            <person name="Foley C.D."/>
            <person name="Franke A."/>
            <person name="Friedrich D."/>
            <person name="Gadbois L."/>
            <person name="Gearin G."/>
            <person name="Gearin C.R."/>
            <person name="Giannoukos G."/>
            <person name="Goode T."/>
            <person name="Graham J."/>
            <person name="Grandbois E."/>
            <person name="Grewal S."/>
            <person name="Gyaltsen K."/>
            <person name="Hafez N."/>
            <person name="Hagos B."/>
            <person name="Hall J."/>
            <person name="Henson C."/>
            <person name="Hollinger A."/>
            <person name="Honan T."/>
            <person name="Huard M.D."/>
            <person name="Hughes L."/>
            <person name="Hurhula B."/>
            <person name="Husby M.E."/>
            <person name="Kamat A."/>
            <person name="Kanga B."/>
            <person name="Kashin S."/>
            <person name="Khazanovich D."/>
            <person name="Kisner P."/>
            <person name="Lance K."/>
            <person name="Lara M."/>
            <person name="Lee W."/>
            <person name="Lennon N."/>
            <person name="Letendre F."/>
            <person name="LeVine R."/>
            <person name="Lipovsky A."/>
            <person name="Liu X."/>
            <person name="Liu J."/>
            <person name="Liu S."/>
            <person name="Lokyitsang T."/>
            <person name="Lokyitsang Y."/>
            <person name="Lubonja R."/>
            <person name="Lui A."/>
            <person name="MacDonald P."/>
            <person name="Magnisalis V."/>
            <person name="Maru K."/>
            <person name="Matthews C."/>
            <person name="McCusker W."/>
            <person name="McDonough S."/>
            <person name="Mehta T."/>
            <person name="Meldrim J."/>
            <person name="Meneus L."/>
            <person name="Mihai O."/>
            <person name="Mihalev A."/>
            <person name="Mihova T."/>
            <person name="Mittelman R."/>
            <person name="Mlenga V."/>
            <person name="Montmayeur A."/>
            <person name="Mulrain L."/>
            <person name="Navidi A."/>
            <person name="Naylor J."/>
            <person name="Negash T."/>
            <person name="Nguyen T."/>
            <person name="Nguyen N."/>
            <person name="Nicol R."/>
            <person name="Norbu C."/>
            <person name="Norbu N."/>
            <person name="Novod N."/>
            <person name="O'Neill B."/>
            <person name="Osman S."/>
            <person name="Markiewicz E."/>
            <person name="Oyono O.L."/>
            <person name="Patti C."/>
            <person name="Phunkhang P."/>
            <person name="Pierre F."/>
            <person name="Priest M."/>
            <person name="Raghuraman S."/>
            <person name="Rege F."/>
            <person name="Reyes R."/>
            <person name="Rise C."/>
            <person name="Rogov P."/>
            <person name="Ross K."/>
            <person name="Ryan E."/>
            <person name="Settipalli S."/>
            <person name="Shea T."/>
            <person name="Sherpa N."/>
            <person name="Shi L."/>
            <person name="Shih D."/>
            <person name="Sparrow T."/>
            <person name="Spaulding J."/>
            <person name="Stalker J."/>
            <person name="Stange-Thomann N."/>
            <person name="Stavropoulos S."/>
            <person name="Stone C."/>
            <person name="Strader C."/>
            <person name="Tesfaye S."/>
            <person name="Thomson T."/>
            <person name="Thoulutsang Y."/>
            <person name="Thoulutsang D."/>
            <person name="Topham K."/>
            <person name="Topping I."/>
            <person name="Tsamla T."/>
            <person name="Vassiliev H."/>
            <person name="Vo A."/>
            <person name="Wangchuk T."/>
            <person name="Wangdi T."/>
            <person name="Weiand M."/>
            <person name="Wilkinson J."/>
            <person name="Wilson A."/>
            <person name="Yadav S."/>
            <person name="Young G."/>
            <person name="Yu Q."/>
            <person name="Zembek L."/>
            <person name="Zhong D."/>
            <person name="Zimmer A."/>
            <person name="Zwirko Z."/>
            <person name="Jaffe D.B."/>
            <person name="Alvarez P."/>
            <person name="Brockman W."/>
            <person name="Butler J."/>
            <person name="Chin C."/>
            <person name="Gnerre S."/>
            <person name="Grabherr M."/>
            <person name="Kleber M."/>
            <person name="Mauceli E."/>
            <person name="MacCallum I."/>
        </authorList>
    </citation>
    <scope>NUCLEOTIDE SEQUENCE [LARGE SCALE GENOMIC DNA]</scope>
    <source>
        <strain evidence="3">Tucson 14024-0371.13</strain>
    </source>
</reference>
<feature type="signal peptide" evidence="1">
    <location>
        <begin position="1"/>
        <end position="20"/>
    </location>
</feature>
<organism evidence="2 3">
    <name type="scientific">Drosophila ananassae</name>
    <name type="common">Fruit fly</name>
    <dbReference type="NCBI Taxonomy" id="7217"/>
    <lineage>
        <taxon>Eukaryota</taxon>
        <taxon>Metazoa</taxon>
        <taxon>Ecdysozoa</taxon>
        <taxon>Arthropoda</taxon>
        <taxon>Hexapoda</taxon>
        <taxon>Insecta</taxon>
        <taxon>Pterygota</taxon>
        <taxon>Neoptera</taxon>
        <taxon>Endopterygota</taxon>
        <taxon>Diptera</taxon>
        <taxon>Brachycera</taxon>
        <taxon>Muscomorpha</taxon>
        <taxon>Ephydroidea</taxon>
        <taxon>Drosophilidae</taxon>
        <taxon>Drosophila</taxon>
        <taxon>Sophophora</taxon>
    </lineage>
</organism>
<evidence type="ECO:0000256" key="1">
    <source>
        <dbReference type="SAM" id="SignalP"/>
    </source>
</evidence>
<dbReference type="SMR" id="A0A0P8XEH8"/>